<keyword evidence="3 7" id="KW-0378">Hydrolase</keyword>
<protein>
    <submittedName>
        <fullName evidence="7">MBL fold metallo-hydrolase</fullName>
    </submittedName>
</protein>
<reference evidence="8" key="1">
    <citation type="submission" date="2018-05" db="EMBL/GenBank/DDBJ databases">
        <title>Azospirillum thermophila sp. nov., a novel isolated from hot spring.</title>
        <authorList>
            <person name="Zhao Z."/>
        </authorList>
    </citation>
    <scope>NUCLEOTIDE SEQUENCE [LARGE SCALE GENOMIC DNA]</scope>
    <source>
        <strain evidence="8">CFH 70021</strain>
    </source>
</reference>
<dbReference type="InterPro" id="IPR001279">
    <property type="entry name" value="Metallo-B-lactamas"/>
</dbReference>
<evidence type="ECO:0000256" key="4">
    <source>
        <dbReference type="ARBA" id="ARBA00022833"/>
    </source>
</evidence>
<dbReference type="KEGG" id="azz:DEW08_20260"/>
<dbReference type="Gene3D" id="3.60.15.10">
    <property type="entry name" value="Ribonuclease Z/Hydroxyacylglutathione hydrolase-like"/>
    <property type="match status" value="1"/>
</dbReference>
<evidence type="ECO:0000313" key="7">
    <source>
        <dbReference type="EMBL" id="AWK88414.1"/>
    </source>
</evidence>
<dbReference type="InterPro" id="IPR051013">
    <property type="entry name" value="MBL_superfamily_lactonases"/>
</dbReference>
<dbReference type="EMBL" id="CP029354">
    <property type="protein sequence ID" value="AWK88414.1"/>
    <property type="molecule type" value="Genomic_DNA"/>
</dbReference>
<keyword evidence="5" id="KW-0732">Signal</keyword>
<sequence length="330" mass="34913">MSRLLPVSLARTAFALAFAGLAATVLPSGPAAAEPPQQQRTQVPGYYRMALGEFEVTALYDGYIDLDPGILTRASAEDIQGLLARMFVESTPGMQTAVNAFLVHTGRNLVLVDTGAAGRFGPTLGAIPANIRAAGYDPAAVDTVLLTHLHPDHAAGLMTAGGAVAFPNATVWTAQEEAGFWLDEQAAAQAPKEVQPFFAMAREVVAAYDRAGRFKTFVPGGELLPGIASVAAAGHTPGHSGFLFASQGRSLLVWGDVVHNHAVQFPRPEVAIEFDSDQSRAVATRQRLFAEAAAQKLWVAGAHLPFPGLGHVRAEQQGYAWVPVEFGPLR</sequence>
<dbReference type="InterPro" id="IPR036866">
    <property type="entry name" value="RibonucZ/Hydroxyglut_hydro"/>
</dbReference>
<dbReference type="GO" id="GO:0016787">
    <property type="term" value="F:hydrolase activity"/>
    <property type="evidence" value="ECO:0007669"/>
    <property type="project" value="UniProtKB-KW"/>
</dbReference>
<dbReference type="PANTHER" id="PTHR42978">
    <property type="entry name" value="QUORUM-QUENCHING LACTONASE YTNP-RELATED-RELATED"/>
    <property type="match status" value="1"/>
</dbReference>
<evidence type="ECO:0000259" key="6">
    <source>
        <dbReference type="SMART" id="SM00849"/>
    </source>
</evidence>
<dbReference type="CDD" id="cd07720">
    <property type="entry name" value="OPHC2-like_MBL-fold"/>
    <property type="match status" value="1"/>
</dbReference>
<comment type="similarity">
    <text evidence="1">Belongs to the metallo-beta-lactamase superfamily.</text>
</comment>
<keyword evidence="8" id="KW-1185">Reference proteome</keyword>
<proteinExistence type="inferred from homology"/>
<evidence type="ECO:0000256" key="3">
    <source>
        <dbReference type="ARBA" id="ARBA00022801"/>
    </source>
</evidence>
<dbReference type="AlphaFoldDB" id="A0A2S2CV64"/>
<organism evidence="7 8">
    <name type="scientific">Azospirillum thermophilum</name>
    <dbReference type="NCBI Taxonomy" id="2202148"/>
    <lineage>
        <taxon>Bacteria</taxon>
        <taxon>Pseudomonadati</taxon>
        <taxon>Pseudomonadota</taxon>
        <taxon>Alphaproteobacteria</taxon>
        <taxon>Rhodospirillales</taxon>
        <taxon>Azospirillaceae</taxon>
        <taxon>Azospirillum</taxon>
    </lineage>
</organism>
<dbReference type="GO" id="GO:0046872">
    <property type="term" value="F:metal ion binding"/>
    <property type="evidence" value="ECO:0007669"/>
    <property type="project" value="UniProtKB-KW"/>
</dbReference>
<evidence type="ECO:0000256" key="5">
    <source>
        <dbReference type="SAM" id="SignalP"/>
    </source>
</evidence>
<dbReference type="Pfam" id="PF00753">
    <property type="entry name" value="Lactamase_B"/>
    <property type="match status" value="1"/>
</dbReference>
<accession>A0A2S2CV64</accession>
<evidence type="ECO:0000256" key="1">
    <source>
        <dbReference type="ARBA" id="ARBA00007749"/>
    </source>
</evidence>
<keyword evidence="2" id="KW-0479">Metal-binding</keyword>
<gene>
    <name evidence="7" type="ORF">DEW08_20260</name>
</gene>
<dbReference type="PANTHER" id="PTHR42978:SF6">
    <property type="entry name" value="QUORUM-QUENCHING LACTONASE YTNP-RELATED"/>
    <property type="match status" value="1"/>
</dbReference>
<dbReference type="SUPFAM" id="SSF56281">
    <property type="entry name" value="Metallo-hydrolase/oxidoreductase"/>
    <property type="match status" value="1"/>
</dbReference>
<name>A0A2S2CV64_9PROT</name>
<dbReference type="Proteomes" id="UP000245629">
    <property type="component" value="Chromosome 3"/>
</dbReference>
<feature type="signal peptide" evidence="5">
    <location>
        <begin position="1"/>
        <end position="33"/>
    </location>
</feature>
<dbReference type="RefSeq" id="WP_109330664.1">
    <property type="nucleotide sequence ID" value="NZ_CP029354.1"/>
</dbReference>
<evidence type="ECO:0000313" key="8">
    <source>
        <dbReference type="Proteomes" id="UP000245629"/>
    </source>
</evidence>
<evidence type="ECO:0000256" key="2">
    <source>
        <dbReference type="ARBA" id="ARBA00022723"/>
    </source>
</evidence>
<keyword evidence="4" id="KW-0862">Zinc</keyword>
<feature type="chain" id="PRO_5015769867" evidence="5">
    <location>
        <begin position="34"/>
        <end position="330"/>
    </location>
</feature>
<feature type="domain" description="Metallo-beta-lactamase" evidence="6">
    <location>
        <begin position="97"/>
        <end position="303"/>
    </location>
</feature>
<dbReference type="OrthoDB" id="9773738at2"/>
<dbReference type="SMART" id="SM00849">
    <property type="entry name" value="Lactamase_B"/>
    <property type="match status" value="1"/>
</dbReference>